<feature type="compositionally biased region" description="Low complexity" evidence="7">
    <location>
        <begin position="77"/>
        <end position="94"/>
    </location>
</feature>
<comment type="subcellular location">
    <subcellularLocation>
        <location evidence="1">Virion</location>
    </subcellularLocation>
</comment>
<keyword evidence="3" id="KW-0426">Late protein</keyword>
<sequence>MASDRIAQRTQSSYDDYIQTLNKIAPQLRSLLTHLNSDHVVRGGATGEEACAGGSLEAASSRRGSSSSSSRTKRTSRSSTKTSSSRSRRSGAPSRRGDGGISSSGMHACDAETVQAVSNCGRIVYGVMKDGKLEVHGTMGDVCEDLLGVECVNAGRKKTSRSKTTKTCTGSRSGTCPQSSSTSSTARRRSSGTSSSSSTATRRRRTPGLATINSVMDLDGGMC</sequence>
<evidence type="ECO:0000313" key="8">
    <source>
        <dbReference type="EMBL" id="AKC03257.1"/>
    </source>
</evidence>
<evidence type="ECO:0000256" key="3">
    <source>
        <dbReference type="ARBA" id="ARBA00022921"/>
    </source>
</evidence>
<evidence type="ECO:0000256" key="2">
    <source>
        <dbReference type="ARBA" id="ARBA00022844"/>
    </source>
</evidence>
<evidence type="ECO:0000313" key="11">
    <source>
        <dbReference type="Proteomes" id="UP000152300"/>
    </source>
</evidence>
<dbReference type="GO" id="GO:0044423">
    <property type="term" value="C:virion component"/>
    <property type="evidence" value="ECO:0007669"/>
    <property type="project" value="UniProtKB-KW"/>
</dbReference>
<evidence type="ECO:0000313" key="10">
    <source>
        <dbReference type="Proteomes" id="UP000136698"/>
    </source>
</evidence>
<dbReference type="Pfam" id="PF04651">
    <property type="entry name" value="Pox_A12"/>
    <property type="match status" value="1"/>
</dbReference>
<feature type="compositionally biased region" description="Low complexity" evidence="7">
    <location>
        <begin position="165"/>
        <end position="200"/>
    </location>
</feature>
<feature type="region of interest" description="Disordered" evidence="7">
    <location>
        <begin position="156"/>
        <end position="209"/>
    </location>
</feature>
<feature type="compositionally biased region" description="Low complexity" evidence="7">
    <location>
        <begin position="47"/>
        <end position="70"/>
    </location>
</feature>
<name>A0A0E3T6K7_9POXV</name>
<evidence type="ECO:0000256" key="4">
    <source>
        <dbReference type="ARBA" id="ARBA00024862"/>
    </source>
</evidence>
<evidence type="ECO:0000256" key="6">
    <source>
        <dbReference type="ARBA" id="ARBA00034854"/>
    </source>
</evidence>
<dbReference type="EMBL" id="KM875471">
    <property type="protein sequence ID" value="AKC03386.1"/>
    <property type="molecule type" value="Genomic_DNA"/>
</dbReference>
<organism evidence="8 11">
    <name type="scientific">Bovine papular stomatitis virus</name>
    <dbReference type="NCBI Taxonomy" id="129727"/>
    <lineage>
        <taxon>Viruses</taxon>
        <taxon>Varidnaviria</taxon>
        <taxon>Bamfordvirae</taxon>
        <taxon>Nucleocytoviricota</taxon>
        <taxon>Pokkesviricetes</taxon>
        <taxon>Chitovirales</taxon>
        <taxon>Poxviridae</taxon>
        <taxon>Chordopoxvirinae</taxon>
        <taxon>Parapoxvirus</taxon>
        <taxon>Parapoxvirus bovinestomatitis</taxon>
    </lineage>
</organism>
<feature type="region of interest" description="Disordered" evidence="7">
    <location>
        <begin position="45"/>
        <end position="106"/>
    </location>
</feature>
<evidence type="ECO:0000256" key="7">
    <source>
        <dbReference type="SAM" id="MobiDB-lite"/>
    </source>
</evidence>
<accession>A0A0E3T6K7</accession>
<proteinExistence type="inferred from homology"/>
<evidence type="ECO:0000256" key="5">
    <source>
        <dbReference type="ARBA" id="ARBA00034774"/>
    </source>
</evidence>
<comment type="similarity">
    <text evidence="5">Belongs to the orthopoxvirus OPG138 family.</text>
</comment>
<keyword evidence="2" id="KW-0946">Virion</keyword>
<evidence type="ECO:0000313" key="9">
    <source>
        <dbReference type="EMBL" id="AKC03386.1"/>
    </source>
</evidence>
<dbReference type="Proteomes" id="UP000136698">
    <property type="component" value="Segment"/>
</dbReference>
<protein>
    <recommendedName>
        <fullName evidence="6">25 kDa core protein OPG138</fullName>
    </recommendedName>
</protein>
<comment type="function">
    <text evidence="4">Component of the virion core that undergoes proteolytic processing during the immature virion (IV) to mature virion (MV) transition. Essential for the formation of a structurally normal core.</text>
</comment>
<gene>
    <name evidence="8" type="ORF">BVTX09c15_088</name>
    <name evidence="9" type="ORF">BVTX09c5_088</name>
</gene>
<evidence type="ECO:0000256" key="1">
    <source>
        <dbReference type="ARBA" id="ARBA00004328"/>
    </source>
</evidence>
<dbReference type="InterPro" id="IPR006744">
    <property type="entry name" value="Poxvirus_A12"/>
</dbReference>
<dbReference type="Proteomes" id="UP000152300">
    <property type="component" value="Segment"/>
</dbReference>
<dbReference type="EMBL" id="KM875470">
    <property type="protein sequence ID" value="AKC03257.1"/>
    <property type="molecule type" value="Genomic_DNA"/>
</dbReference>
<reference evidence="10 11" key="1">
    <citation type="journal article" date="2015" name="Arch. Virol.">
        <title>Coinfection with multiple strains of bovine papular stomatitis virus.</title>
        <authorList>
            <person name="Huang T."/>
            <person name="Tulman E.R."/>
            <person name="Diel D.G."/>
            <person name="Khatiwada S."/>
            <person name="Sims W."/>
            <person name="Edwards J.F."/>
            <person name="Wen X."/>
            <person name="Kutish G.F."/>
            <person name="Rock D.L."/>
            <person name="Delhon G."/>
        </authorList>
    </citation>
    <scope>NUCLEOTIDE SEQUENCE [LARGE SCALE GENOMIC DNA]</scope>
    <source>
        <strain evidence="8">BV-TX09c15</strain>
        <strain evidence="9">BV-TX09c5</strain>
    </source>
</reference>